<keyword evidence="6" id="KW-1185">Reference proteome</keyword>
<feature type="domain" description="VWFD" evidence="4">
    <location>
        <begin position="565"/>
        <end position="742"/>
    </location>
</feature>
<dbReference type="InterPro" id="IPR013320">
    <property type="entry name" value="ConA-like_dom_sf"/>
</dbReference>
<dbReference type="PANTHER" id="PTHR11219">
    <property type="entry name" value="TENEURIN AND N-ACETYLGLUCOSAMINE-1-PHOSPHODIESTER ALPHA-N-ACETYLGLUCOSAMINIDASE"/>
    <property type="match status" value="1"/>
</dbReference>
<dbReference type="InterPro" id="IPR002049">
    <property type="entry name" value="LE_dom"/>
</dbReference>
<sequence>MALLHSSVGVKTGSTEITIRASYNASGMPLIWLNRKLTGTTSLNLENNFIFHKITPQAYEISNEEPAKLLLKVTAWQTYLSFEITSAAQFCTVASGLCSSCDANIENDFTNSTGTLYWGHSISQHAIIDIFSSQWQVSVIDSLFVFGYTSYNERQEITGNGYALKFNGTVASTGPLNTAFVKGKDFTLQLFVKVLGSGGTIISYAKGFTFAIVNDVTVKIYVGGTPYDMGVALPLGTWVQVSVAYSSSTGVIAYYQLGAQGDLFTKQTYIGPDLFTSGGTLWLGHWHITQEHITGVPLQPFFGSIDEVRIWTFAMDTVLVRQSFLVVITEPSPTLSAVWHFDEGLGRVITNRISSSSNMFLPEVITRRPVWQFSYVIDVSPSIVVRATVQFTNTTFKSQADTMCFKLIYDTHYKVNVDNYWIRPFLSFTTSSLDTAYVALSAYADYCQSVLHLPSWPAQLLCQQFPKNVPQEWIGPDCSFKCVFGNADRDNASLCVCRRGYWGDDCASECPGGGNNPCNENGNCDVRTGTCDCDLNWQGNNDCSNCTAGWTGSDCAVAVAVTQLPTCSSFLGGHFTNFDSAHFNFFGVGEFWFVRSDHFNGQLRQVPCHNGESRCINAVAFSFTSGWELVFHAPYEESERPVIWVNGSVAEYISTSLEISSDVFLEQTSSTTYILSSVLKDLKFQLRVVGRGLVIAGNVNQSLCNGANALCGNCDGNRDNDFNITGGASLDEIWRVSTAESLFFYHYGAYKEERVVTGAEYALEFERVGACSDLMPDVLNASSITAELLFKMLSGENAGGVLFTYSKAITLTVFIEVTLKVRIGIEIWDTGLSPDVDAWNQVTLVYYNITGAIYFYHINSIGIVHQVTRTMSPGIFIRGSMISIGQWIPSLEVNTEKNDSLPGFVGLIDEVRFWNREFSLQDVKISWKVNVPSSAHHIAILWKFNEGQSNVIHDLVSGVNLFIPSVRRAPRWIFSYANVKILPVSTVITFNTNYLRVKAETWCYENIQKSPVGIACGGLGGGTIAFYVRACLRVIASSGQVSLGVSVVVAFADTCQVQANLTVWPARQMCRYEVFQNSRLMDWIGVNCNIPCPYGYAPSALDGTCKCDRGFWGQLCDGVCPGGPVNVCSGHGHCSGESGRCLCRRRWRGALDCSQCTPGFLGNDCSVSVIAPTEELPITSVFGTGYYVTLDGVKINVNIAGEFNVLALVRYGLSVQFRQVRIGSYVRVRCVSVRVQQSVIAIHSSIGIAGQVLVTLDGFPISYKSSVSLGISGFVFQRTSLNSYAVTGPGGFNFVINSLAVHFDVSITMNRWLCQEACGLLGRCRVPGSSVLPSNCAAGGILDTHDISTVTQDILISYVNTWTVPQNESSFGPVLNISGESQSSSVAGSCLYFNGTSVITAPLVNVFVGNYITIQLFVKAKNPSVHGGTIISYALSETFAITVNKTIMIYFGTTIIDTQLVLETELWNHISFVYRRSSGLVQFYLINSIGVIQTRVFFVGVGIFAEGGTLAIALWQVTKVSIFLPGFVGWVDELSFWNKRFDSVTIQQTWNANLQVEIPGIALLWKFNEGSGFICRATVGSLDFSLPAPPWRGPIWYPSDAITEVNVFITPDPSDVEANNSTQELCADIFLKGPLYNECSNVTGGSEFYYDACISEVSSSRTLDAALTTAVAFGKECQAALNLSSLPGEGLCNVLPGGRL</sequence>
<dbReference type="PROSITE" id="PS51233">
    <property type="entry name" value="VWFD"/>
    <property type="match status" value="1"/>
</dbReference>
<dbReference type="SUPFAM" id="SSF49899">
    <property type="entry name" value="Concanavalin A-like lectins/glucanases"/>
    <property type="match status" value="3"/>
</dbReference>
<dbReference type="PANTHER" id="PTHR11219:SF69">
    <property type="entry name" value="TENEURIN-A"/>
    <property type="match status" value="1"/>
</dbReference>
<dbReference type="GO" id="GO:0008045">
    <property type="term" value="P:motor neuron axon guidance"/>
    <property type="evidence" value="ECO:0007669"/>
    <property type="project" value="TreeGrafter"/>
</dbReference>
<dbReference type="SMART" id="SM00181">
    <property type="entry name" value="EGF"/>
    <property type="match status" value="4"/>
</dbReference>
<dbReference type="CDD" id="cd00055">
    <property type="entry name" value="EGF_Lam"/>
    <property type="match status" value="1"/>
</dbReference>
<keyword evidence="2" id="KW-0677">Repeat</keyword>
<gene>
    <name evidence="5" type="ORF">OS493_002941</name>
</gene>
<dbReference type="InterPro" id="IPR001846">
    <property type="entry name" value="VWF_type-D"/>
</dbReference>
<dbReference type="InterPro" id="IPR051216">
    <property type="entry name" value="Teneurin"/>
</dbReference>
<evidence type="ECO:0000256" key="3">
    <source>
        <dbReference type="ARBA" id="ARBA00023157"/>
    </source>
</evidence>
<name>A0A9W9YG51_9CNID</name>
<evidence type="ECO:0000313" key="5">
    <source>
        <dbReference type="EMBL" id="KAJ7340210.1"/>
    </source>
</evidence>
<dbReference type="Pfam" id="PF00094">
    <property type="entry name" value="VWD"/>
    <property type="match status" value="1"/>
</dbReference>
<evidence type="ECO:0000256" key="1">
    <source>
        <dbReference type="ARBA" id="ARBA00022536"/>
    </source>
</evidence>
<keyword evidence="1" id="KW-0245">EGF-like domain</keyword>
<dbReference type="Gene3D" id="2.60.120.200">
    <property type="match status" value="3"/>
</dbReference>
<dbReference type="EMBL" id="MU827778">
    <property type="protein sequence ID" value="KAJ7340210.1"/>
    <property type="molecule type" value="Genomic_DNA"/>
</dbReference>
<protein>
    <recommendedName>
        <fullName evidence="4">VWFD domain-containing protein</fullName>
    </recommendedName>
</protein>
<accession>A0A9W9YG51</accession>
<evidence type="ECO:0000259" key="4">
    <source>
        <dbReference type="PROSITE" id="PS51233"/>
    </source>
</evidence>
<keyword evidence="3" id="KW-1015">Disulfide bond</keyword>
<evidence type="ECO:0000313" key="6">
    <source>
        <dbReference type="Proteomes" id="UP001163046"/>
    </source>
</evidence>
<organism evidence="5 6">
    <name type="scientific">Desmophyllum pertusum</name>
    <dbReference type="NCBI Taxonomy" id="174260"/>
    <lineage>
        <taxon>Eukaryota</taxon>
        <taxon>Metazoa</taxon>
        <taxon>Cnidaria</taxon>
        <taxon>Anthozoa</taxon>
        <taxon>Hexacorallia</taxon>
        <taxon>Scleractinia</taxon>
        <taxon>Caryophylliina</taxon>
        <taxon>Caryophylliidae</taxon>
        <taxon>Desmophyllum</taxon>
    </lineage>
</organism>
<dbReference type="PROSITE" id="PS00022">
    <property type="entry name" value="EGF_1"/>
    <property type="match status" value="1"/>
</dbReference>
<reference evidence="5" key="1">
    <citation type="submission" date="2023-01" db="EMBL/GenBank/DDBJ databases">
        <title>Genome assembly of the deep-sea coral Lophelia pertusa.</title>
        <authorList>
            <person name="Herrera S."/>
            <person name="Cordes E."/>
        </authorList>
    </citation>
    <scope>NUCLEOTIDE SEQUENCE</scope>
    <source>
        <strain evidence="5">USNM1676648</strain>
        <tissue evidence="5">Polyp</tissue>
    </source>
</reference>
<dbReference type="OrthoDB" id="10604764at2759"/>
<dbReference type="Proteomes" id="UP001163046">
    <property type="component" value="Unassembled WGS sequence"/>
</dbReference>
<proteinExistence type="predicted"/>
<evidence type="ECO:0000256" key="2">
    <source>
        <dbReference type="ARBA" id="ARBA00022737"/>
    </source>
</evidence>
<dbReference type="InterPro" id="IPR000742">
    <property type="entry name" value="EGF"/>
</dbReference>
<comment type="caution">
    <text evidence="5">The sequence shown here is derived from an EMBL/GenBank/DDBJ whole genome shotgun (WGS) entry which is preliminary data.</text>
</comment>